<accession>A0A6P8HJ37</accession>
<evidence type="ECO:0000256" key="3">
    <source>
        <dbReference type="ARBA" id="ARBA00022473"/>
    </source>
</evidence>
<dbReference type="KEGG" id="aten:116293144"/>
<comment type="similarity">
    <text evidence="15">Belongs to the G-protein coupled receptor 1 family.</text>
</comment>
<evidence type="ECO:0000256" key="6">
    <source>
        <dbReference type="ARBA" id="ARBA00022989"/>
    </source>
</evidence>
<dbReference type="GO" id="GO:0060170">
    <property type="term" value="C:ciliary membrane"/>
    <property type="evidence" value="ECO:0007669"/>
    <property type="project" value="UniProtKB-SubCell"/>
</dbReference>
<evidence type="ECO:0000256" key="7">
    <source>
        <dbReference type="ARBA" id="ARBA00023040"/>
    </source>
</evidence>
<dbReference type="PANTHER" id="PTHR22752">
    <property type="entry name" value="G PROTEIN-COUPLED RECEPTOR"/>
    <property type="match status" value="1"/>
</dbReference>
<keyword evidence="10" id="KW-1015">Disulfide bond</keyword>
<evidence type="ECO:0000256" key="11">
    <source>
        <dbReference type="ARBA" id="ARBA00023170"/>
    </source>
</evidence>
<dbReference type="InterPro" id="IPR000276">
    <property type="entry name" value="GPCR_Rhodpsn"/>
</dbReference>
<protein>
    <submittedName>
        <fullName evidence="19">5-hydroxytryptamine receptor 4-like isoform X1</fullName>
    </submittedName>
</protein>
<keyword evidence="8" id="KW-0969">Cilium</keyword>
<evidence type="ECO:0000256" key="9">
    <source>
        <dbReference type="ARBA" id="ARBA00023136"/>
    </source>
</evidence>
<dbReference type="PROSITE" id="PS50262">
    <property type="entry name" value="G_PROTEIN_RECEP_F1_2"/>
    <property type="match status" value="1"/>
</dbReference>
<dbReference type="InParanoid" id="A0A6P8HJ37"/>
<dbReference type="OrthoDB" id="10044919at2759"/>
<dbReference type="PROSITE" id="PS00237">
    <property type="entry name" value="G_PROTEIN_RECEP_F1_1"/>
    <property type="match status" value="1"/>
</dbReference>
<dbReference type="Proteomes" id="UP000515163">
    <property type="component" value="Unplaced"/>
</dbReference>
<dbReference type="RefSeq" id="XP_031556399.1">
    <property type="nucleotide sequence ID" value="XM_031700539.1"/>
</dbReference>
<sequence length="349" mass="40035">MLESQNIPIWSQFILDKMEEEEQKNVERLSSLLRSRSPTTIFFESFFIILIDLTALVGNVLVCFVFYKKPMLRTITNVYIGALAISDVLISVLVMPCTAMIFIKGEWIFTDVVCQYQGFVVLLLAWASLHIMTLTAINRYYRVVRPNVYTKWFSIKSSIVMICSTLVIIIIVIVIPIAGAWSHFTFRPGKGTCFMTFNKSFKTTRMVYIAGVVLFYSVLPMIIIFICYYKVLKTVKNHTTVIHPSFKNPLQKREQARATSMSVREVNVTRTLFCMVVGFVVCWIPVIIVEMLNSFLGTASLPRGAYLCYLYFAYISSALNPIIYGVMNKTFRRELFSVLLLRKTEVCLS</sequence>
<evidence type="ECO:0000256" key="12">
    <source>
        <dbReference type="ARBA" id="ARBA00023180"/>
    </source>
</evidence>
<dbReference type="GO" id="GO:0004930">
    <property type="term" value="F:G protein-coupled receptor activity"/>
    <property type="evidence" value="ECO:0007669"/>
    <property type="project" value="UniProtKB-KW"/>
</dbReference>
<dbReference type="FunCoup" id="A0A6P8HJ37">
    <property type="interactions" value="941"/>
</dbReference>
<evidence type="ECO:0000256" key="1">
    <source>
        <dbReference type="ARBA" id="ARBA00004309"/>
    </source>
</evidence>
<dbReference type="GeneID" id="116293144"/>
<keyword evidence="13 15" id="KW-0807">Transducer</keyword>
<dbReference type="SUPFAM" id="SSF81321">
    <property type="entry name" value="Family A G protein-coupled receptor-like"/>
    <property type="match status" value="1"/>
</dbReference>
<evidence type="ECO:0000313" key="19">
    <source>
        <dbReference type="RefSeq" id="XP_031556399.1"/>
    </source>
</evidence>
<keyword evidence="18" id="KW-1185">Reference proteome</keyword>
<feature type="transmembrane region" description="Helical" evidence="16">
    <location>
        <begin position="304"/>
        <end position="327"/>
    </location>
</feature>
<organism evidence="18 19">
    <name type="scientific">Actinia tenebrosa</name>
    <name type="common">Australian red waratah sea anemone</name>
    <dbReference type="NCBI Taxonomy" id="6105"/>
    <lineage>
        <taxon>Eukaryota</taxon>
        <taxon>Metazoa</taxon>
        <taxon>Cnidaria</taxon>
        <taxon>Anthozoa</taxon>
        <taxon>Hexacorallia</taxon>
        <taxon>Actiniaria</taxon>
        <taxon>Actiniidae</taxon>
        <taxon>Actinia</taxon>
    </lineage>
</organism>
<dbReference type="CDD" id="cd00637">
    <property type="entry name" value="7tm_classA_rhodopsin-like"/>
    <property type="match status" value="1"/>
</dbReference>
<dbReference type="Gene3D" id="1.20.1070.10">
    <property type="entry name" value="Rhodopsin 7-helix transmembrane proteins"/>
    <property type="match status" value="1"/>
</dbReference>
<keyword evidence="11 15" id="KW-0675">Receptor</keyword>
<keyword evidence="14" id="KW-0966">Cell projection</keyword>
<evidence type="ECO:0000256" key="14">
    <source>
        <dbReference type="ARBA" id="ARBA00023273"/>
    </source>
</evidence>
<keyword evidence="9 16" id="KW-0472">Membrane</keyword>
<comment type="subcellular location">
    <subcellularLocation>
        <location evidence="2">Cell membrane</location>
        <topology evidence="2">Multi-pass membrane protein</topology>
    </subcellularLocation>
    <subcellularLocation>
        <location evidence="1">Cell projection</location>
        <location evidence="1">Cilium membrane</location>
    </subcellularLocation>
</comment>
<feature type="transmembrane region" description="Helical" evidence="16">
    <location>
        <begin position="271"/>
        <end position="292"/>
    </location>
</feature>
<reference evidence="19" key="1">
    <citation type="submission" date="2025-08" db="UniProtKB">
        <authorList>
            <consortium name="RefSeq"/>
        </authorList>
    </citation>
    <scope>IDENTIFICATION</scope>
    <source>
        <tissue evidence="19">Tentacle</tissue>
    </source>
</reference>
<proteinExistence type="inferred from homology"/>
<evidence type="ECO:0000259" key="17">
    <source>
        <dbReference type="PROSITE" id="PS50262"/>
    </source>
</evidence>
<gene>
    <name evidence="19" type="primary">LOC116293144</name>
</gene>
<dbReference type="AlphaFoldDB" id="A0A6P8HJ37"/>
<keyword evidence="5 15" id="KW-0812">Transmembrane</keyword>
<keyword evidence="12" id="KW-0325">Glycoprotein</keyword>
<keyword evidence="4" id="KW-1003">Cell membrane</keyword>
<evidence type="ECO:0000256" key="5">
    <source>
        <dbReference type="ARBA" id="ARBA00022692"/>
    </source>
</evidence>
<keyword evidence="7 15" id="KW-0297">G-protein coupled receptor</keyword>
<evidence type="ECO:0000256" key="13">
    <source>
        <dbReference type="ARBA" id="ARBA00023224"/>
    </source>
</evidence>
<keyword evidence="3" id="KW-0217">Developmental protein</keyword>
<feature type="transmembrane region" description="Helical" evidence="16">
    <location>
        <begin position="115"/>
        <end position="137"/>
    </location>
</feature>
<evidence type="ECO:0000256" key="2">
    <source>
        <dbReference type="ARBA" id="ARBA00004651"/>
    </source>
</evidence>
<evidence type="ECO:0000313" key="18">
    <source>
        <dbReference type="Proteomes" id="UP000515163"/>
    </source>
</evidence>
<dbReference type="PRINTS" id="PR00237">
    <property type="entry name" value="GPCRRHODOPSN"/>
</dbReference>
<evidence type="ECO:0000256" key="16">
    <source>
        <dbReference type="SAM" id="Phobius"/>
    </source>
</evidence>
<feature type="transmembrane region" description="Helical" evidence="16">
    <location>
        <begin position="206"/>
        <end position="229"/>
    </location>
</feature>
<evidence type="ECO:0000256" key="15">
    <source>
        <dbReference type="RuleBase" id="RU000688"/>
    </source>
</evidence>
<evidence type="ECO:0000256" key="10">
    <source>
        <dbReference type="ARBA" id="ARBA00023157"/>
    </source>
</evidence>
<feature type="transmembrane region" description="Helical" evidence="16">
    <location>
        <begin position="158"/>
        <end position="186"/>
    </location>
</feature>
<dbReference type="InterPro" id="IPR017452">
    <property type="entry name" value="GPCR_Rhodpsn_7TM"/>
</dbReference>
<dbReference type="Pfam" id="PF00001">
    <property type="entry name" value="7tm_1"/>
    <property type="match status" value="1"/>
</dbReference>
<feature type="transmembrane region" description="Helical" evidence="16">
    <location>
        <begin position="41"/>
        <end position="67"/>
    </location>
</feature>
<name>A0A6P8HJ37_ACTTE</name>
<evidence type="ECO:0000256" key="4">
    <source>
        <dbReference type="ARBA" id="ARBA00022475"/>
    </source>
</evidence>
<feature type="transmembrane region" description="Helical" evidence="16">
    <location>
        <begin position="79"/>
        <end position="103"/>
    </location>
</feature>
<keyword evidence="6 16" id="KW-1133">Transmembrane helix</keyword>
<dbReference type="PANTHER" id="PTHR22752:SF10">
    <property type="entry name" value="G-PROTEIN COUPLED RECEPTOR 161"/>
    <property type="match status" value="1"/>
</dbReference>
<evidence type="ECO:0000256" key="8">
    <source>
        <dbReference type="ARBA" id="ARBA00023069"/>
    </source>
</evidence>
<feature type="domain" description="G-protein coupled receptors family 1 profile" evidence="17">
    <location>
        <begin position="58"/>
        <end position="324"/>
    </location>
</feature>